<dbReference type="KEGG" id="gfo:GFO_0732"/>
<dbReference type="AlphaFoldDB" id="A0LZB4"/>
<protein>
    <submittedName>
        <fullName evidence="1">Uncharacterized protein</fullName>
    </submittedName>
</protein>
<gene>
    <name evidence="1" type="ordered locus">GFO_0732</name>
</gene>
<name>A0LZB4_CHRFK</name>
<dbReference type="Proteomes" id="UP000000755">
    <property type="component" value="Chromosome"/>
</dbReference>
<dbReference type="EMBL" id="CU207366">
    <property type="protein sequence ID" value="CAL65709.1"/>
    <property type="molecule type" value="Genomic_DNA"/>
</dbReference>
<evidence type="ECO:0000313" key="1">
    <source>
        <dbReference type="EMBL" id="CAL65709.1"/>
    </source>
</evidence>
<sequence length="49" mass="5626">MGRFLIINFNPKFNLNIITCLKISLETFIQKPEKLLNLLVDLTNSYSPG</sequence>
<accession>A0LZB4</accession>
<proteinExistence type="predicted"/>
<reference evidence="1 2" key="1">
    <citation type="journal article" date="2006" name="Environ. Microbiol.">
        <title>Whole genome analysis of the marine Bacteroidetes'Gramella forsetii' reveals adaptations to degradation of polymeric organic matter.</title>
        <authorList>
            <person name="Bauer M."/>
            <person name="Kube M."/>
            <person name="Teeling H."/>
            <person name="Richter M."/>
            <person name="Lombardot T."/>
            <person name="Allers E."/>
            <person name="Wuerdemann C.A."/>
            <person name="Quast C."/>
            <person name="Kuhl H."/>
            <person name="Knaust F."/>
            <person name="Woebken D."/>
            <person name="Bischof K."/>
            <person name="Mussmann M."/>
            <person name="Choudhuri J.V."/>
            <person name="Meyer F."/>
            <person name="Reinhardt R."/>
            <person name="Amann R.I."/>
            <person name="Gloeckner F.O."/>
        </authorList>
    </citation>
    <scope>NUCLEOTIDE SEQUENCE [LARGE SCALE GENOMIC DNA]</scope>
    <source>
        <strain evidence="1 2">KT0803</strain>
    </source>
</reference>
<dbReference type="STRING" id="411154.GFO_0732"/>
<dbReference type="HOGENOM" id="CLU_3136201_0_0_10"/>
<organism evidence="1 2">
    <name type="scientific">Christiangramia forsetii (strain DSM 17595 / CGMCC 1.15422 / KT0803)</name>
    <name type="common">Gramella forsetii</name>
    <dbReference type="NCBI Taxonomy" id="411154"/>
    <lineage>
        <taxon>Bacteria</taxon>
        <taxon>Pseudomonadati</taxon>
        <taxon>Bacteroidota</taxon>
        <taxon>Flavobacteriia</taxon>
        <taxon>Flavobacteriales</taxon>
        <taxon>Flavobacteriaceae</taxon>
        <taxon>Christiangramia</taxon>
    </lineage>
</organism>
<evidence type="ECO:0000313" key="2">
    <source>
        <dbReference type="Proteomes" id="UP000000755"/>
    </source>
</evidence>